<dbReference type="GO" id="GO:0006865">
    <property type="term" value="P:amino acid transport"/>
    <property type="evidence" value="ECO:0007669"/>
    <property type="project" value="UniProtKB-KW"/>
</dbReference>
<comment type="subcellular location">
    <subcellularLocation>
        <location evidence="1">Cell membrane</location>
        <topology evidence="1">Multi-pass membrane protein</topology>
    </subcellularLocation>
</comment>
<evidence type="ECO:0000256" key="7">
    <source>
        <dbReference type="ARBA" id="ARBA00022989"/>
    </source>
</evidence>
<accession>U1QLF7</accession>
<keyword evidence="13" id="KW-1185">Reference proteome</keyword>
<comment type="caution">
    <text evidence="12">The sequence shown here is derived from an EMBL/GenBank/DDBJ whole genome shotgun (WGS) entry which is preliminary data.</text>
</comment>
<feature type="transmembrane region" description="Helical" evidence="10">
    <location>
        <begin position="457"/>
        <end position="476"/>
    </location>
</feature>
<feature type="transmembrane region" description="Helical" evidence="10">
    <location>
        <begin position="274"/>
        <end position="291"/>
    </location>
</feature>
<evidence type="ECO:0000313" key="13">
    <source>
        <dbReference type="Proteomes" id="UP000016536"/>
    </source>
</evidence>
<keyword evidence="7 10" id="KW-1133">Transmembrane helix</keyword>
<feature type="transmembrane region" description="Helical" evidence="10">
    <location>
        <begin position="46"/>
        <end position="63"/>
    </location>
</feature>
<feature type="transmembrane region" description="Helical" evidence="10">
    <location>
        <begin position="434"/>
        <end position="451"/>
    </location>
</feature>
<reference evidence="12 13" key="1">
    <citation type="submission" date="2013-08" db="EMBL/GenBank/DDBJ databases">
        <authorList>
            <person name="Weinstock G."/>
            <person name="Sodergren E."/>
            <person name="Wylie T."/>
            <person name="Fulton L."/>
            <person name="Fulton R."/>
            <person name="Fronick C."/>
            <person name="O'Laughlin M."/>
            <person name="Godfrey J."/>
            <person name="Miner T."/>
            <person name="Herter B."/>
            <person name="Appelbaum E."/>
            <person name="Cordes M."/>
            <person name="Lek S."/>
            <person name="Wollam A."/>
            <person name="Pepin K.H."/>
            <person name="Palsikar V.B."/>
            <person name="Mitreva M."/>
            <person name="Wilson R.K."/>
        </authorList>
    </citation>
    <scope>NUCLEOTIDE SEQUENCE [LARGE SCALE GENOMIC DNA]</scope>
    <source>
        <strain evidence="12 13">F0542</strain>
    </source>
</reference>
<feature type="transmembrane region" description="Helical" evidence="10">
    <location>
        <begin position="180"/>
        <end position="202"/>
    </location>
</feature>
<dbReference type="EMBL" id="AWSE01000149">
    <property type="protein sequence ID" value="ERH22629.1"/>
    <property type="molecule type" value="Genomic_DNA"/>
</dbReference>
<feature type="transmembrane region" description="Helical" evidence="10">
    <location>
        <begin position="146"/>
        <end position="168"/>
    </location>
</feature>
<dbReference type="GO" id="GO:0055085">
    <property type="term" value="P:transmembrane transport"/>
    <property type="evidence" value="ECO:0007669"/>
    <property type="project" value="InterPro"/>
</dbReference>
<evidence type="ECO:0000256" key="8">
    <source>
        <dbReference type="ARBA" id="ARBA00023136"/>
    </source>
</evidence>
<evidence type="ECO:0000256" key="5">
    <source>
        <dbReference type="ARBA" id="ARBA00022692"/>
    </source>
</evidence>
<feature type="transmembrane region" description="Helical" evidence="10">
    <location>
        <begin position="231"/>
        <end position="253"/>
    </location>
</feature>
<evidence type="ECO:0000256" key="6">
    <source>
        <dbReference type="ARBA" id="ARBA00022970"/>
    </source>
</evidence>
<keyword evidence="4" id="KW-1003">Cell membrane</keyword>
<dbReference type="Gene3D" id="1.20.1740.10">
    <property type="entry name" value="Amino acid/polyamine transporter I"/>
    <property type="match status" value="1"/>
</dbReference>
<dbReference type="PANTHER" id="PTHR43495">
    <property type="entry name" value="GABA PERMEASE"/>
    <property type="match status" value="1"/>
</dbReference>
<feature type="transmembrane region" description="Helical" evidence="10">
    <location>
        <begin position="392"/>
        <end position="414"/>
    </location>
</feature>
<dbReference type="GO" id="GO:0005886">
    <property type="term" value="C:plasma membrane"/>
    <property type="evidence" value="ECO:0007669"/>
    <property type="project" value="UniProtKB-SubCell"/>
</dbReference>
<gene>
    <name evidence="12" type="ORF">HMPREF1979_02375</name>
</gene>
<dbReference type="InterPro" id="IPR004840">
    <property type="entry name" value="Amino_acid_permease_CS"/>
</dbReference>
<dbReference type="InterPro" id="IPR004841">
    <property type="entry name" value="AA-permease/SLC12A_dom"/>
</dbReference>
<dbReference type="PROSITE" id="PS00218">
    <property type="entry name" value="AMINO_ACID_PERMEASE_1"/>
    <property type="match status" value="1"/>
</dbReference>
<evidence type="ECO:0000256" key="2">
    <source>
        <dbReference type="ARBA" id="ARBA00008583"/>
    </source>
</evidence>
<evidence type="ECO:0000256" key="3">
    <source>
        <dbReference type="ARBA" id="ARBA00022448"/>
    </source>
</evidence>
<proteinExistence type="inferred from homology"/>
<feature type="transmembrane region" description="Helical" evidence="10">
    <location>
        <begin position="360"/>
        <end position="380"/>
    </location>
</feature>
<feature type="region of interest" description="Disordered" evidence="9">
    <location>
        <begin position="1"/>
        <end position="26"/>
    </location>
</feature>
<protein>
    <submittedName>
        <fullName evidence="12">D-serine/D-alanine/glycine transporter</fullName>
    </submittedName>
</protein>
<dbReference type="Pfam" id="PF00324">
    <property type="entry name" value="AA_permease"/>
    <property type="match status" value="1"/>
</dbReference>
<sequence>MSQTPQPAEPTPVAESSAPHQRSDLEELADHDAEPQLQRHLTNRHVQLIAIGGAIGTGLFMGSGKTISLAGPGVLVVYAVIGAFLFLVMRALGEVLLSNLSYKSFADVAHDLIGPWAGFFVGWTYYVCWLVTAVAEVIVITGYVGYWWPTLPLWVTPVVTVALLFSLNLATVKAFGEIEFWFSIIKIVAIVALVVVGVIMVLRGFTAPNGARAQVSNIWAGGLLPNGLKGFFGAFQIAIFAFVGTELVGTAAAEAKDPEVTLPRAINAIPMRIVLFYLGALAAIMAVTPWREINPEKSPFVSMFALAGLGVAASVVNFVVLTAAASSANSGVYSTSRMLFGLSWADNAPHVFRRLTARSVPGISLIVTCVSLLASIPLLYTSESIIDAFTTVTTVASVLFIFVWCVIVISYLRFLTLRPELHRASAFRLPGQRVAAWLCLVFFAFVIWTLTQAHDTRVAVFASPLWLVALGVAWVVHSRRLAGQEQQS</sequence>
<keyword evidence="5 10" id="KW-0812">Transmembrane</keyword>
<keyword evidence="8 10" id="KW-0472">Membrane</keyword>
<dbReference type="FunFam" id="1.20.1740.10:FF:000001">
    <property type="entry name" value="Amino acid permease"/>
    <property type="match status" value="1"/>
</dbReference>
<evidence type="ECO:0000313" key="12">
    <source>
        <dbReference type="EMBL" id="ERH22629.1"/>
    </source>
</evidence>
<evidence type="ECO:0000256" key="10">
    <source>
        <dbReference type="SAM" id="Phobius"/>
    </source>
</evidence>
<name>U1QLF7_9ACTO</name>
<feature type="transmembrane region" description="Helical" evidence="10">
    <location>
        <begin position="113"/>
        <end position="140"/>
    </location>
</feature>
<feature type="domain" description="Amino acid permease/ SLC12A" evidence="11">
    <location>
        <begin position="45"/>
        <end position="480"/>
    </location>
</feature>
<keyword evidence="3" id="KW-0813">Transport</keyword>
<dbReference type="AlphaFoldDB" id="U1QLF7"/>
<evidence type="ECO:0000256" key="4">
    <source>
        <dbReference type="ARBA" id="ARBA00022475"/>
    </source>
</evidence>
<evidence type="ECO:0000256" key="1">
    <source>
        <dbReference type="ARBA" id="ARBA00004651"/>
    </source>
</evidence>
<organism evidence="12 13">
    <name type="scientific">Actinomyces johnsonii F0542</name>
    <dbReference type="NCBI Taxonomy" id="1321818"/>
    <lineage>
        <taxon>Bacteria</taxon>
        <taxon>Bacillati</taxon>
        <taxon>Actinomycetota</taxon>
        <taxon>Actinomycetes</taxon>
        <taxon>Actinomycetales</taxon>
        <taxon>Actinomycetaceae</taxon>
        <taxon>Actinomyces</taxon>
    </lineage>
</organism>
<dbReference type="PANTHER" id="PTHR43495:SF2">
    <property type="entry name" value="D-SERINE_D-ALANINE_GLYCINE TRANSPORTER"/>
    <property type="match status" value="1"/>
</dbReference>
<dbReference type="HOGENOM" id="CLU_007946_9_3_11"/>
<dbReference type="RefSeq" id="WP_021608977.1">
    <property type="nucleotide sequence ID" value="NZ_KE951933.1"/>
</dbReference>
<keyword evidence="6" id="KW-0029">Amino-acid transport</keyword>
<dbReference type="PATRIC" id="fig|1321818.3.peg.1995"/>
<dbReference type="Proteomes" id="UP000016536">
    <property type="component" value="Unassembled WGS sequence"/>
</dbReference>
<feature type="transmembrane region" description="Helical" evidence="10">
    <location>
        <begin position="69"/>
        <end position="92"/>
    </location>
</feature>
<comment type="similarity">
    <text evidence="2">Belongs to the amino acid-polyamine-organocation (APC) superfamily. Amino acid transporter (AAT) (TC 2.A.3.1) family.</text>
</comment>
<evidence type="ECO:0000256" key="9">
    <source>
        <dbReference type="SAM" id="MobiDB-lite"/>
    </source>
</evidence>
<dbReference type="PIRSF" id="PIRSF006060">
    <property type="entry name" value="AA_transporter"/>
    <property type="match status" value="1"/>
</dbReference>
<evidence type="ECO:0000259" key="11">
    <source>
        <dbReference type="Pfam" id="PF00324"/>
    </source>
</evidence>
<feature type="transmembrane region" description="Helical" evidence="10">
    <location>
        <begin position="303"/>
        <end position="328"/>
    </location>
</feature>